<reference evidence="2 3" key="1">
    <citation type="journal article" date="2012" name="Science">
        <title>The Paleozoic origin of enzymatic lignin decomposition reconstructed from 31 fungal genomes.</title>
        <authorList>
            <person name="Floudas D."/>
            <person name="Binder M."/>
            <person name="Riley R."/>
            <person name="Barry K."/>
            <person name="Blanchette R.A."/>
            <person name="Henrissat B."/>
            <person name="Martinez A.T."/>
            <person name="Otillar R."/>
            <person name="Spatafora J.W."/>
            <person name="Yadav J.S."/>
            <person name="Aerts A."/>
            <person name="Benoit I."/>
            <person name="Boyd A."/>
            <person name="Carlson A."/>
            <person name="Copeland A."/>
            <person name="Coutinho P.M."/>
            <person name="de Vries R.P."/>
            <person name="Ferreira P."/>
            <person name="Findley K."/>
            <person name="Foster B."/>
            <person name="Gaskell J."/>
            <person name="Glotzer D."/>
            <person name="Gorecki P."/>
            <person name="Heitman J."/>
            <person name="Hesse C."/>
            <person name="Hori C."/>
            <person name="Igarashi K."/>
            <person name="Jurgens J.A."/>
            <person name="Kallen N."/>
            <person name="Kersten P."/>
            <person name="Kohler A."/>
            <person name="Kuees U."/>
            <person name="Kumar T.K.A."/>
            <person name="Kuo A."/>
            <person name="LaButti K."/>
            <person name="Larrondo L.F."/>
            <person name="Lindquist E."/>
            <person name="Ling A."/>
            <person name="Lombard V."/>
            <person name="Lucas S."/>
            <person name="Lundell T."/>
            <person name="Martin R."/>
            <person name="McLaughlin D.J."/>
            <person name="Morgenstern I."/>
            <person name="Morin E."/>
            <person name="Murat C."/>
            <person name="Nagy L.G."/>
            <person name="Nolan M."/>
            <person name="Ohm R.A."/>
            <person name="Patyshakuliyeva A."/>
            <person name="Rokas A."/>
            <person name="Ruiz-Duenas F.J."/>
            <person name="Sabat G."/>
            <person name="Salamov A."/>
            <person name="Samejima M."/>
            <person name="Schmutz J."/>
            <person name="Slot J.C."/>
            <person name="St John F."/>
            <person name="Stenlid J."/>
            <person name="Sun H."/>
            <person name="Sun S."/>
            <person name="Syed K."/>
            <person name="Tsang A."/>
            <person name="Wiebenga A."/>
            <person name="Young D."/>
            <person name="Pisabarro A."/>
            <person name="Eastwood D.C."/>
            <person name="Martin F."/>
            <person name="Cullen D."/>
            <person name="Grigoriev I.V."/>
            <person name="Hibbett D.S."/>
        </authorList>
    </citation>
    <scope>NUCLEOTIDE SEQUENCE</scope>
    <source>
        <strain evidence="3">FP-58527</strain>
    </source>
</reference>
<evidence type="ECO:0000313" key="2">
    <source>
        <dbReference type="EMBL" id="EPS97147.1"/>
    </source>
</evidence>
<gene>
    <name evidence="2" type="ORF">FOMPIDRAFT_83059</name>
</gene>
<dbReference type="Proteomes" id="UP000015241">
    <property type="component" value="Unassembled WGS sequence"/>
</dbReference>
<dbReference type="EMBL" id="KE504179">
    <property type="protein sequence ID" value="EPS97147.1"/>
    <property type="molecule type" value="Genomic_DNA"/>
</dbReference>
<evidence type="ECO:0000313" key="3">
    <source>
        <dbReference type="Proteomes" id="UP000015241"/>
    </source>
</evidence>
<accession>S8DX08</accession>
<dbReference type="OrthoDB" id="10587480at2759"/>
<feature type="compositionally biased region" description="Low complexity" evidence="1">
    <location>
        <begin position="93"/>
        <end position="112"/>
    </location>
</feature>
<proteinExistence type="predicted"/>
<dbReference type="HOGENOM" id="CLU_1917107_0_0_1"/>
<keyword evidence="3" id="KW-1185">Reference proteome</keyword>
<sequence>MLPIAIEITVTVSTEVHEICDSPVTPYPNHCQRRYRTDGMSPAQPDCVSSAPALQSFSTSNKRKSCDSPSPNPKRPRVHIATQTLSPLHAASRDSASTAPSSPSSFSSSKSASSLFLGLSRKPSIWLQKMIH</sequence>
<protein>
    <submittedName>
        <fullName evidence="2">Uncharacterized protein</fullName>
    </submittedName>
</protein>
<dbReference type="AlphaFoldDB" id="S8DX08"/>
<feature type="region of interest" description="Disordered" evidence="1">
    <location>
        <begin position="27"/>
        <end position="112"/>
    </location>
</feature>
<evidence type="ECO:0000256" key="1">
    <source>
        <dbReference type="SAM" id="MobiDB-lite"/>
    </source>
</evidence>
<organism evidence="2 3">
    <name type="scientific">Fomitopsis schrenkii</name>
    <name type="common">Brown rot fungus</name>
    <dbReference type="NCBI Taxonomy" id="2126942"/>
    <lineage>
        <taxon>Eukaryota</taxon>
        <taxon>Fungi</taxon>
        <taxon>Dikarya</taxon>
        <taxon>Basidiomycota</taxon>
        <taxon>Agaricomycotina</taxon>
        <taxon>Agaricomycetes</taxon>
        <taxon>Polyporales</taxon>
        <taxon>Fomitopsis</taxon>
    </lineage>
</organism>
<dbReference type="InParanoid" id="S8DX08"/>
<name>S8DX08_FOMSC</name>